<evidence type="ECO:0000313" key="1">
    <source>
        <dbReference type="EMBL" id="KKU33914.1"/>
    </source>
</evidence>
<gene>
    <name evidence="1" type="ORF">UX47_C0001G0197</name>
</gene>
<dbReference type="AlphaFoldDB" id="A0A0G1PM88"/>
<name>A0A0G1PM88_9BACT</name>
<organism evidence="1 2">
    <name type="scientific">Candidatus Collierbacteria bacterium GW2011_GWA2_46_26</name>
    <dbReference type="NCBI Taxonomy" id="1618381"/>
    <lineage>
        <taxon>Bacteria</taxon>
        <taxon>Candidatus Collieribacteriota</taxon>
    </lineage>
</organism>
<reference evidence="1 2" key="1">
    <citation type="journal article" date="2015" name="Nature">
        <title>rRNA introns, odd ribosomes, and small enigmatic genomes across a large radiation of phyla.</title>
        <authorList>
            <person name="Brown C.T."/>
            <person name="Hug L.A."/>
            <person name="Thomas B.C."/>
            <person name="Sharon I."/>
            <person name="Castelle C.J."/>
            <person name="Singh A."/>
            <person name="Wilkins M.J."/>
            <person name="Williams K.H."/>
            <person name="Banfield J.F."/>
        </authorList>
    </citation>
    <scope>NUCLEOTIDE SEQUENCE [LARGE SCALE GENOMIC DNA]</scope>
</reference>
<evidence type="ECO:0000313" key="2">
    <source>
        <dbReference type="Proteomes" id="UP000034794"/>
    </source>
</evidence>
<proteinExistence type="predicted"/>
<comment type="caution">
    <text evidence="1">The sequence shown here is derived from an EMBL/GenBank/DDBJ whole genome shotgun (WGS) entry which is preliminary data.</text>
</comment>
<accession>A0A0G1PM88</accession>
<dbReference type="EMBL" id="LCMI01000001">
    <property type="protein sequence ID" value="KKU33914.1"/>
    <property type="molecule type" value="Genomic_DNA"/>
</dbReference>
<protein>
    <submittedName>
        <fullName evidence="1">Uncharacterized protein</fullName>
    </submittedName>
</protein>
<sequence length="127" mass="14237">MSLLPEIETGSHHNISYSRYQELGGIINEDDYRSVLERAARTHVTTESLISQAKYTARPAGIDLSKIEGGPDGIINLYGVLRTDINPGAVHHHGQMSDQRLFVEALRMLDYPDLLEKVISVYPNIDF</sequence>
<dbReference type="Proteomes" id="UP000034794">
    <property type="component" value="Unassembled WGS sequence"/>
</dbReference>